<keyword evidence="2" id="KW-0805">Transcription regulation</keyword>
<dbReference type="InterPro" id="IPR000836">
    <property type="entry name" value="PRTase_dom"/>
</dbReference>
<evidence type="ECO:0000313" key="9">
    <source>
        <dbReference type="Proteomes" id="UP000052012"/>
    </source>
</evidence>
<dbReference type="Pfam" id="PF00156">
    <property type="entry name" value="Pribosyltran"/>
    <property type="match status" value="1"/>
</dbReference>
<dbReference type="CDD" id="cd06223">
    <property type="entry name" value="PRTases_typeI"/>
    <property type="match status" value="1"/>
</dbReference>
<dbReference type="SUPFAM" id="SSF53271">
    <property type="entry name" value="PRTase-like"/>
    <property type="match status" value="1"/>
</dbReference>
<comment type="similarity">
    <text evidence="5">Belongs to the purine/pyrimidine phosphoribosyltransferase family. PurR subfamily.</text>
</comment>
<feature type="domain" description="Bacterial purine repressor N-terminal" evidence="7">
    <location>
        <begin position="7"/>
        <end position="76"/>
    </location>
</feature>
<dbReference type="NCBIfam" id="TIGR01743">
    <property type="entry name" value="purR_Bsub"/>
    <property type="match status" value="1"/>
</dbReference>
<dbReference type="InterPro" id="IPR036390">
    <property type="entry name" value="WH_DNA-bd_sf"/>
</dbReference>
<evidence type="ECO:0000256" key="5">
    <source>
        <dbReference type="ARBA" id="ARBA00049656"/>
    </source>
</evidence>
<dbReference type="EMBL" id="AYYQ01000005">
    <property type="protein sequence ID" value="KRM69343.1"/>
    <property type="molecule type" value="Genomic_DNA"/>
</dbReference>
<comment type="caution">
    <text evidence="8">The sequence shown here is derived from an EMBL/GenBank/DDBJ whole genome shotgun (WGS) entry which is preliminary data.</text>
</comment>
<dbReference type="PANTHER" id="PTHR43864">
    <property type="entry name" value="HYPOXANTHINE/GUANINE PHOSPHORIBOSYLTRANSFERASE"/>
    <property type="match status" value="1"/>
</dbReference>
<evidence type="ECO:0000313" key="8">
    <source>
        <dbReference type="EMBL" id="KRM69343.1"/>
    </source>
</evidence>
<dbReference type="Gene3D" id="1.10.10.10">
    <property type="entry name" value="Winged helix-like DNA-binding domain superfamily/Winged helix DNA-binding domain"/>
    <property type="match status" value="1"/>
</dbReference>
<keyword evidence="3" id="KW-0238">DNA-binding</keyword>
<dbReference type="GO" id="GO:0003677">
    <property type="term" value="F:DNA binding"/>
    <property type="evidence" value="ECO:0007669"/>
    <property type="project" value="UniProtKB-KW"/>
</dbReference>
<dbReference type="PANTHER" id="PTHR43864:SF2">
    <property type="entry name" value="PUR OPERON REPRESSOR"/>
    <property type="match status" value="1"/>
</dbReference>
<dbReference type="AlphaFoldDB" id="A0A0R2ARU4"/>
<name>A0A0R2ARU4_9LACO</name>
<sequence length="284" mass="31607">MNNLKSKRSARLIDMTRYLMENPHTLVPLTFFAERYSSAKSSISEDLTIVRQTFRDRGIGLLETIPGAAGGSKFIPYILKEEAEQFVNEIKQALNDQSRLLPGGYIYMADLLSRPYILRQIGRIIATQYLNHDIDAVMTVATKGIPIAQSIANLLNVPFVIARHDSRITDGSTISVNYVSGSNRRIEKMVLSKRSLPEGSNVLIVDDFLRGGGSAAGLSDLVKEFNCNVVGISFFAEGVYNGERKISADQYTSIFKINTENDKISVSEGNYDNKVYGYLDNKEN</sequence>
<feature type="domain" description="Phosphoribosyltransferase" evidence="6">
    <location>
        <begin position="111"/>
        <end position="268"/>
    </location>
</feature>
<evidence type="ECO:0000256" key="4">
    <source>
        <dbReference type="ARBA" id="ARBA00023163"/>
    </source>
</evidence>
<dbReference type="PATRIC" id="fig|1423781.4.peg.1269"/>
<dbReference type="InterPro" id="IPR015265">
    <property type="entry name" value="PuR_N"/>
</dbReference>
<accession>A0A0R2ARU4</accession>
<evidence type="ECO:0000259" key="6">
    <source>
        <dbReference type="Pfam" id="PF00156"/>
    </source>
</evidence>
<organism evidence="8 9">
    <name type="scientific">Apilactobacillus ozensis DSM 23829 = JCM 17196</name>
    <dbReference type="NCBI Taxonomy" id="1423781"/>
    <lineage>
        <taxon>Bacteria</taxon>
        <taxon>Bacillati</taxon>
        <taxon>Bacillota</taxon>
        <taxon>Bacilli</taxon>
        <taxon>Lactobacillales</taxon>
        <taxon>Lactobacillaceae</taxon>
        <taxon>Apilactobacillus</taxon>
    </lineage>
</organism>
<reference evidence="8 9" key="1">
    <citation type="journal article" date="2015" name="Genome Announc.">
        <title>Expanding the biotechnology potential of lactobacilli through comparative genomics of 213 strains and associated genera.</title>
        <authorList>
            <person name="Sun Z."/>
            <person name="Harris H.M."/>
            <person name="McCann A."/>
            <person name="Guo C."/>
            <person name="Argimon S."/>
            <person name="Zhang W."/>
            <person name="Yang X."/>
            <person name="Jeffery I.B."/>
            <person name="Cooney J.C."/>
            <person name="Kagawa T.F."/>
            <person name="Liu W."/>
            <person name="Song Y."/>
            <person name="Salvetti E."/>
            <person name="Wrobel A."/>
            <person name="Rasinkangas P."/>
            <person name="Parkhill J."/>
            <person name="Rea M.C."/>
            <person name="O'Sullivan O."/>
            <person name="Ritari J."/>
            <person name="Douillard F.P."/>
            <person name="Paul Ross R."/>
            <person name="Yang R."/>
            <person name="Briner A.E."/>
            <person name="Felis G.E."/>
            <person name="de Vos W.M."/>
            <person name="Barrangou R."/>
            <person name="Klaenhammer T.R."/>
            <person name="Caufield P.W."/>
            <person name="Cui Y."/>
            <person name="Zhang H."/>
            <person name="O'Toole P.W."/>
        </authorList>
    </citation>
    <scope>NUCLEOTIDE SEQUENCE [LARGE SCALE GENOMIC DNA]</scope>
    <source>
        <strain evidence="8 9">DSM 23829</strain>
    </source>
</reference>
<dbReference type="InterPro" id="IPR036388">
    <property type="entry name" value="WH-like_DNA-bd_sf"/>
</dbReference>
<comment type="subunit">
    <text evidence="1">Homodimer.</text>
</comment>
<dbReference type="Proteomes" id="UP000052012">
    <property type="component" value="Unassembled WGS sequence"/>
</dbReference>
<dbReference type="InterPro" id="IPR010078">
    <property type="entry name" value="PurR_Bsub"/>
</dbReference>
<evidence type="ECO:0000259" key="7">
    <source>
        <dbReference type="Pfam" id="PF09182"/>
    </source>
</evidence>
<dbReference type="SUPFAM" id="SSF46785">
    <property type="entry name" value="Winged helix' DNA-binding domain"/>
    <property type="match status" value="1"/>
</dbReference>
<keyword evidence="4" id="KW-0804">Transcription</keyword>
<gene>
    <name evidence="8" type="ORF">FD06_GL001225</name>
</gene>
<evidence type="ECO:0000256" key="2">
    <source>
        <dbReference type="ARBA" id="ARBA00023015"/>
    </source>
</evidence>
<dbReference type="InterPro" id="IPR050118">
    <property type="entry name" value="Pur/Pyrimidine_PRTase"/>
</dbReference>
<dbReference type="GO" id="GO:0045982">
    <property type="term" value="P:negative regulation of purine nucleobase metabolic process"/>
    <property type="evidence" value="ECO:0007669"/>
    <property type="project" value="InterPro"/>
</dbReference>
<protein>
    <submittedName>
        <fullName evidence="8">Pur operon repressor</fullName>
    </submittedName>
</protein>
<dbReference type="STRING" id="1423781.FD06_GL001225"/>
<evidence type="ECO:0000256" key="3">
    <source>
        <dbReference type="ARBA" id="ARBA00023125"/>
    </source>
</evidence>
<dbReference type="Gene3D" id="3.40.50.2020">
    <property type="match status" value="1"/>
</dbReference>
<evidence type="ECO:0000256" key="1">
    <source>
        <dbReference type="ARBA" id="ARBA00011738"/>
    </source>
</evidence>
<proteinExistence type="inferred from homology"/>
<dbReference type="InterPro" id="IPR029057">
    <property type="entry name" value="PRTase-like"/>
</dbReference>
<dbReference type="Pfam" id="PF09182">
    <property type="entry name" value="PuR_N"/>
    <property type="match status" value="1"/>
</dbReference>
<keyword evidence="9" id="KW-1185">Reference proteome</keyword>
<dbReference type="GO" id="GO:0045892">
    <property type="term" value="P:negative regulation of DNA-templated transcription"/>
    <property type="evidence" value="ECO:0007669"/>
    <property type="project" value="InterPro"/>
</dbReference>